<keyword evidence="5" id="KW-0256">Endoplasmic reticulum</keyword>
<dbReference type="GO" id="GO:0006886">
    <property type="term" value="P:intracellular protein transport"/>
    <property type="evidence" value="ECO:0007669"/>
    <property type="project" value="UniProtKB-UniRule"/>
</dbReference>
<comment type="caution">
    <text evidence="7">The sequence shown here is derived from an EMBL/GenBank/DDBJ whole genome shotgun (WGS) entry which is preliminary data.</text>
</comment>
<keyword evidence="5" id="KW-0813">Transport</keyword>
<feature type="domain" description="BAP29/BAP31 transmembrane" evidence="6">
    <location>
        <begin position="1"/>
        <end position="121"/>
    </location>
</feature>
<evidence type="ECO:0000259" key="6">
    <source>
        <dbReference type="Pfam" id="PF05529"/>
    </source>
</evidence>
<dbReference type="InterPro" id="IPR040463">
    <property type="entry name" value="BAP29/BAP31_N"/>
</dbReference>
<comment type="subcellular location">
    <subcellularLocation>
        <location evidence="5">Endoplasmic reticulum membrane</location>
        <topology evidence="5">Multi-pass membrane protein</topology>
    </subcellularLocation>
    <subcellularLocation>
        <location evidence="1">Membrane</location>
        <topology evidence="1">Multi-pass membrane protein</topology>
    </subcellularLocation>
</comment>
<comment type="similarity">
    <text evidence="5">Belongs to the BCAP29/BCAP31 family.</text>
</comment>
<evidence type="ECO:0000313" key="8">
    <source>
        <dbReference type="Proteomes" id="UP001085076"/>
    </source>
</evidence>
<comment type="function">
    <text evidence="5">May play a role in anterograde transport of membrane proteins from the endoplasmic reticulum to the Golgi.</text>
</comment>
<keyword evidence="4 5" id="KW-0472">Membrane</keyword>
<dbReference type="AlphaFoldDB" id="A0A9D5DC63"/>
<evidence type="ECO:0000256" key="4">
    <source>
        <dbReference type="ARBA" id="ARBA00023136"/>
    </source>
</evidence>
<proteinExistence type="inferred from homology"/>
<dbReference type="OrthoDB" id="1901634at2759"/>
<dbReference type="GO" id="GO:0006888">
    <property type="term" value="P:endoplasmic reticulum to Golgi vesicle-mediated transport"/>
    <property type="evidence" value="ECO:0007669"/>
    <property type="project" value="UniProtKB-UniRule"/>
</dbReference>
<dbReference type="InterPro" id="IPR008417">
    <property type="entry name" value="BAP29/BAP31"/>
</dbReference>
<accession>A0A9D5DC63</accession>
<keyword evidence="3 5" id="KW-1133">Transmembrane helix</keyword>
<dbReference type="Proteomes" id="UP001085076">
    <property type="component" value="Miscellaneous, Linkage group lg01"/>
</dbReference>
<feature type="transmembrane region" description="Helical" evidence="5">
    <location>
        <begin position="92"/>
        <end position="110"/>
    </location>
</feature>
<reference evidence="7" key="1">
    <citation type="submission" date="2021-03" db="EMBL/GenBank/DDBJ databases">
        <authorList>
            <person name="Li Z."/>
            <person name="Yang C."/>
        </authorList>
    </citation>
    <scope>NUCLEOTIDE SEQUENCE</scope>
    <source>
        <strain evidence="7">Dzin_1.0</strain>
        <tissue evidence="7">Leaf</tissue>
    </source>
</reference>
<gene>
    <name evidence="7" type="ORF">J5N97_005933</name>
</gene>
<keyword evidence="5" id="KW-0653">Protein transport</keyword>
<organism evidence="7 8">
    <name type="scientific">Dioscorea zingiberensis</name>
    <dbReference type="NCBI Taxonomy" id="325984"/>
    <lineage>
        <taxon>Eukaryota</taxon>
        <taxon>Viridiplantae</taxon>
        <taxon>Streptophyta</taxon>
        <taxon>Embryophyta</taxon>
        <taxon>Tracheophyta</taxon>
        <taxon>Spermatophyta</taxon>
        <taxon>Magnoliopsida</taxon>
        <taxon>Liliopsida</taxon>
        <taxon>Dioscoreales</taxon>
        <taxon>Dioscoreaceae</taxon>
        <taxon>Dioscorea</taxon>
    </lineage>
</organism>
<feature type="transmembrane region" description="Helical" evidence="5">
    <location>
        <begin position="34"/>
        <end position="57"/>
    </location>
</feature>
<dbReference type="PANTHER" id="PTHR12701:SF20">
    <property type="entry name" value="ENDOPLASMIC RETICULUM TRANSMEMBRANE PROTEIN"/>
    <property type="match status" value="1"/>
</dbReference>
<evidence type="ECO:0000256" key="5">
    <source>
        <dbReference type="RuleBase" id="RU367026"/>
    </source>
</evidence>
<dbReference type="GO" id="GO:0070973">
    <property type="term" value="P:protein localization to endoplasmic reticulum exit site"/>
    <property type="evidence" value="ECO:0007669"/>
    <property type="project" value="UniProtKB-UniRule"/>
</dbReference>
<evidence type="ECO:0000256" key="2">
    <source>
        <dbReference type="ARBA" id="ARBA00022692"/>
    </source>
</evidence>
<sequence length="129" mass="14983">MGLQWMMLTCVVAVESAIAVLLTLPWPRPLKSRLVALVSLSLQPAVSILPFAGFHLLDIHWKNEHRQMCTAEVCTHEELLHYEKSVFKAQRNVLLCVLSCLLYWCICCICKYQKEVRELEEAEKRRKNQ</sequence>
<dbReference type="GO" id="GO:0005789">
    <property type="term" value="C:endoplasmic reticulum membrane"/>
    <property type="evidence" value="ECO:0007669"/>
    <property type="project" value="UniProtKB-SubCell"/>
</dbReference>
<keyword evidence="8" id="KW-1185">Reference proteome</keyword>
<keyword evidence="2 5" id="KW-0812">Transmembrane</keyword>
<dbReference type="EMBL" id="JAGGNH010000001">
    <property type="protein sequence ID" value="KAJ0987577.1"/>
    <property type="molecule type" value="Genomic_DNA"/>
</dbReference>
<name>A0A9D5DC63_9LILI</name>
<evidence type="ECO:0000256" key="1">
    <source>
        <dbReference type="ARBA" id="ARBA00004141"/>
    </source>
</evidence>
<dbReference type="Pfam" id="PF05529">
    <property type="entry name" value="Bap31"/>
    <property type="match status" value="1"/>
</dbReference>
<feature type="transmembrane region" description="Helical" evidence="5">
    <location>
        <begin position="6"/>
        <end position="27"/>
    </location>
</feature>
<keyword evidence="5" id="KW-0931">ER-Golgi transport</keyword>
<evidence type="ECO:0000256" key="3">
    <source>
        <dbReference type="ARBA" id="ARBA00022989"/>
    </source>
</evidence>
<evidence type="ECO:0000313" key="7">
    <source>
        <dbReference type="EMBL" id="KAJ0987577.1"/>
    </source>
</evidence>
<reference evidence="7" key="2">
    <citation type="journal article" date="2022" name="Hortic Res">
        <title>The genome of Dioscorea zingiberensis sheds light on the biosynthesis, origin and evolution of the medicinally important diosgenin saponins.</title>
        <authorList>
            <person name="Li Y."/>
            <person name="Tan C."/>
            <person name="Li Z."/>
            <person name="Guo J."/>
            <person name="Li S."/>
            <person name="Chen X."/>
            <person name="Wang C."/>
            <person name="Dai X."/>
            <person name="Yang H."/>
            <person name="Song W."/>
            <person name="Hou L."/>
            <person name="Xu J."/>
            <person name="Tong Z."/>
            <person name="Xu A."/>
            <person name="Yuan X."/>
            <person name="Wang W."/>
            <person name="Yang Q."/>
            <person name="Chen L."/>
            <person name="Sun Z."/>
            <person name="Wang K."/>
            <person name="Pan B."/>
            <person name="Chen J."/>
            <person name="Bao Y."/>
            <person name="Liu F."/>
            <person name="Qi X."/>
            <person name="Gang D.R."/>
            <person name="Wen J."/>
            <person name="Li J."/>
        </authorList>
    </citation>
    <scope>NUCLEOTIDE SEQUENCE</scope>
    <source>
        <strain evidence="7">Dzin_1.0</strain>
    </source>
</reference>
<dbReference type="PANTHER" id="PTHR12701">
    <property type="entry name" value="BCR-ASSOCIATED PROTEIN, BAP"/>
    <property type="match status" value="1"/>
</dbReference>
<protein>
    <recommendedName>
        <fullName evidence="5">Endoplasmic reticulum transmembrane protein</fullName>
    </recommendedName>
</protein>